<accession>A0A7M5X971</accession>
<evidence type="ECO:0000313" key="2">
    <source>
        <dbReference type="EnsemblMetazoa" id="CLYHEMP019629.1"/>
    </source>
</evidence>
<protein>
    <recommendedName>
        <fullName evidence="4">Cnidarian restricted protein</fullName>
    </recommendedName>
</protein>
<keyword evidence="1" id="KW-0732">Signal</keyword>
<proteinExistence type="predicted"/>
<organism evidence="2 3">
    <name type="scientific">Clytia hemisphaerica</name>
    <dbReference type="NCBI Taxonomy" id="252671"/>
    <lineage>
        <taxon>Eukaryota</taxon>
        <taxon>Metazoa</taxon>
        <taxon>Cnidaria</taxon>
        <taxon>Hydrozoa</taxon>
        <taxon>Hydroidolina</taxon>
        <taxon>Leptothecata</taxon>
        <taxon>Obeliida</taxon>
        <taxon>Clytiidae</taxon>
        <taxon>Clytia</taxon>
    </lineage>
</organism>
<dbReference type="Proteomes" id="UP000594262">
    <property type="component" value="Unplaced"/>
</dbReference>
<dbReference type="AlphaFoldDB" id="A0A7M5X971"/>
<keyword evidence="3" id="KW-1185">Reference proteome</keyword>
<reference evidence="2" key="1">
    <citation type="submission" date="2021-01" db="UniProtKB">
        <authorList>
            <consortium name="EnsemblMetazoa"/>
        </authorList>
    </citation>
    <scope>IDENTIFICATION</scope>
</reference>
<evidence type="ECO:0008006" key="4">
    <source>
        <dbReference type="Google" id="ProtNLM"/>
    </source>
</evidence>
<feature type="signal peptide" evidence="1">
    <location>
        <begin position="1"/>
        <end position="22"/>
    </location>
</feature>
<evidence type="ECO:0000313" key="3">
    <source>
        <dbReference type="Proteomes" id="UP000594262"/>
    </source>
</evidence>
<name>A0A7M5X971_9CNID</name>
<dbReference type="EnsemblMetazoa" id="CLYHEMT019629.1">
    <property type="protein sequence ID" value="CLYHEMP019629.1"/>
    <property type="gene ID" value="CLYHEMG019629"/>
</dbReference>
<sequence length="516" mass="59566">LKKMSKLLSFVVLLLGYNSVYAGVLHTNAMCKHSPWDESKNPVFNINTNDLSPSKGLDLKFIKETFKKFIGGNFINCSSANQTTFIPGINNTSEINLPDNLQIRGLSNLSYHQMCRNLSTGKSVFNIGRLNRYYYPIRNVVLENPHFFITKYGDSLTLLAVGELYFCGFDMVTRASKKAVLEVKKKVTTITIDGLEPEFKPSLIADAGIVNIKRFRNYKIDQMSRYNFNYLTDLKLSRNTKLTMLLPHGGDHESVMLVLRDIASNFKTRYNDATTSEIVPHKSIVSEMFSCCKDFLGVYFKLKMELVHLTKMLIPQYYHEILNPKWPWDEIVEDLTFKILLLRGSFKSGKSRKMLSSIHSQIIKLMKKYSIYEGMLVETIGSLTEDAKDLPRYLQPGSRIDAVLKYTNKLFAEIKFYQPQNAECISMQSDGWKDFNRLLSNLKQFSKSFIRRSLKQNKTCGKDTFMMSSITIKFNSMFGYWMSPTIIVRMVESKHEVKYVAKRLNLYKFISEILLR</sequence>
<evidence type="ECO:0000256" key="1">
    <source>
        <dbReference type="SAM" id="SignalP"/>
    </source>
</evidence>
<feature type="chain" id="PRO_5029828022" description="Cnidarian restricted protein" evidence="1">
    <location>
        <begin position="23"/>
        <end position="516"/>
    </location>
</feature>